<dbReference type="GO" id="GO:0004559">
    <property type="term" value="F:alpha-mannosidase activity"/>
    <property type="evidence" value="ECO:0007669"/>
    <property type="project" value="InterPro"/>
</dbReference>
<organism evidence="6 7">
    <name type="scientific">Bifidobacterium longum subsp. longum</name>
    <dbReference type="NCBI Taxonomy" id="1679"/>
    <lineage>
        <taxon>Bacteria</taxon>
        <taxon>Bacillati</taxon>
        <taxon>Actinomycetota</taxon>
        <taxon>Actinomycetes</taxon>
        <taxon>Bifidobacteriales</taxon>
        <taxon>Bifidobacteriaceae</taxon>
        <taxon>Bifidobacterium</taxon>
    </lineage>
</organism>
<accession>A0A4R0UIR2</accession>
<dbReference type="InterPro" id="IPR041147">
    <property type="entry name" value="GH38_C"/>
</dbReference>
<dbReference type="InterPro" id="IPR015341">
    <property type="entry name" value="Glyco_hydro_38_cen"/>
</dbReference>
<dbReference type="SUPFAM" id="SSF88713">
    <property type="entry name" value="Glycoside hydrolase/deacetylase"/>
    <property type="match status" value="1"/>
</dbReference>
<dbReference type="GO" id="GO:0046872">
    <property type="term" value="F:metal ion binding"/>
    <property type="evidence" value="ECO:0007669"/>
    <property type="project" value="UniProtKB-KW"/>
</dbReference>
<dbReference type="GO" id="GO:0006013">
    <property type="term" value="P:mannose metabolic process"/>
    <property type="evidence" value="ECO:0007669"/>
    <property type="project" value="InterPro"/>
</dbReference>
<dbReference type="CDD" id="cd10789">
    <property type="entry name" value="GH38N_AMII_ER_cytosolic"/>
    <property type="match status" value="1"/>
</dbReference>
<dbReference type="GO" id="GO:0030246">
    <property type="term" value="F:carbohydrate binding"/>
    <property type="evidence" value="ECO:0007669"/>
    <property type="project" value="InterPro"/>
</dbReference>
<keyword evidence="3" id="KW-0378">Hydrolase</keyword>
<evidence type="ECO:0000256" key="3">
    <source>
        <dbReference type="ARBA" id="ARBA00022801"/>
    </source>
</evidence>
<dbReference type="Gene3D" id="3.20.110.10">
    <property type="entry name" value="Glycoside hydrolase 38, N terminal domain"/>
    <property type="match status" value="1"/>
</dbReference>
<dbReference type="FunFam" id="1.20.1270.50:FF:000004">
    <property type="entry name" value="alpha-mannosidase 2C1 isoform X1"/>
    <property type="match status" value="1"/>
</dbReference>
<dbReference type="InterPro" id="IPR028995">
    <property type="entry name" value="Glyco_hydro_57/38_cen_sf"/>
</dbReference>
<keyword evidence="4" id="KW-0326">Glycosidase</keyword>
<dbReference type="Proteomes" id="UP000292932">
    <property type="component" value="Unassembled WGS sequence"/>
</dbReference>
<dbReference type="InterPro" id="IPR011013">
    <property type="entry name" value="Gal_mutarotase_sf_dom"/>
</dbReference>
<feature type="domain" description="Glycoside hydrolase family 38 central" evidence="5">
    <location>
        <begin position="538"/>
        <end position="618"/>
    </location>
</feature>
<evidence type="ECO:0000256" key="4">
    <source>
        <dbReference type="ARBA" id="ARBA00023295"/>
    </source>
</evidence>
<dbReference type="SMART" id="SM00872">
    <property type="entry name" value="Alpha-mann_mid"/>
    <property type="match status" value="1"/>
</dbReference>
<dbReference type="Pfam" id="PF07748">
    <property type="entry name" value="Glyco_hydro_38C"/>
    <property type="match status" value="1"/>
</dbReference>
<protein>
    <submittedName>
        <fullName evidence="6">Alpha-mannosidase</fullName>
    </submittedName>
</protein>
<name>A0A4R0UIR2_BIFLL</name>
<dbReference type="EMBL" id="SHSP01000014">
    <property type="protein sequence ID" value="TCF31354.1"/>
    <property type="molecule type" value="Genomic_DNA"/>
</dbReference>
<dbReference type="RefSeq" id="WP_131207679.1">
    <property type="nucleotide sequence ID" value="NZ_SHSP01000014.1"/>
</dbReference>
<evidence type="ECO:0000259" key="5">
    <source>
        <dbReference type="SMART" id="SM00872"/>
    </source>
</evidence>
<dbReference type="Pfam" id="PF01074">
    <property type="entry name" value="Glyco_hydro_38N"/>
    <property type="match status" value="1"/>
</dbReference>
<proteinExistence type="inferred from homology"/>
<keyword evidence="2" id="KW-0479">Metal-binding</keyword>
<evidence type="ECO:0000313" key="6">
    <source>
        <dbReference type="EMBL" id="TCF31354.1"/>
    </source>
</evidence>
<dbReference type="InterPro" id="IPR011330">
    <property type="entry name" value="Glyco_hydro/deAcase_b/a-brl"/>
</dbReference>
<dbReference type="Pfam" id="PF22907">
    <property type="entry name" value="Ams1-like_1st"/>
    <property type="match status" value="1"/>
</dbReference>
<evidence type="ECO:0000313" key="7">
    <source>
        <dbReference type="Proteomes" id="UP000292932"/>
    </source>
</evidence>
<dbReference type="AlphaFoldDB" id="A0A4R0UIR2"/>
<dbReference type="FunFam" id="3.20.110.10:FF:000002">
    <property type="entry name" value="alpha-mannosidase 2C1 isoform X1"/>
    <property type="match status" value="1"/>
</dbReference>
<dbReference type="Pfam" id="PF09261">
    <property type="entry name" value="Alpha-mann_mid"/>
    <property type="match status" value="1"/>
</dbReference>
<dbReference type="Gene3D" id="1.20.1270.50">
    <property type="entry name" value="Glycoside hydrolase family 38, central domain"/>
    <property type="match status" value="1"/>
</dbReference>
<dbReference type="InterPro" id="IPR037094">
    <property type="entry name" value="Glyco_hydro_38_cen_sf"/>
</dbReference>
<dbReference type="InterPro" id="IPR011682">
    <property type="entry name" value="Glyco_hydro_38_C"/>
</dbReference>
<evidence type="ECO:0000256" key="1">
    <source>
        <dbReference type="ARBA" id="ARBA00009792"/>
    </source>
</evidence>
<dbReference type="SUPFAM" id="SSF74650">
    <property type="entry name" value="Galactose mutarotase-like"/>
    <property type="match status" value="1"/>
</dbReference>
<reference evidence="6 7" key="1">
    <citation type="journal article" date="2018" name="Sci. Rep.">
        <title>Genomic diversity and distribution of Bifidobacterium longum subsp. longum across the human lifespan.</title>
        <authorList>
            <person name="Odamaki T."/>
            <person name="Bottacini F."/>
            <person name="Kato K."/>
            <person name="Mitsuyama E."/>
            <person name="Yoshida K."/>
            <person name="Horigome A."/>
            <person name="Xiao J.Z."/>
            <person name="van Sinderen D."/>
        </authorList>
    </citation>
    <scope>NUCLEOTIDE SEQUENCE [LARGE SCALE GENOMIC DNA]</scope>
    <source>
        <strain evidence="6 7">MCC10096</strain>
    </source>
</reference>
<dbReference type="Pfam" id="PF17677">
    <property type="entry name" value="Glyco_hydro38C2"/>
    <property type="match status" value="1"/>
</dbReference>
<dbReference type="InterPro" id="IPR027291">
    <property type="entry name" value="Glyco_hydro_38_N_sf"/>
</dbReference>
<comment type="caution">
    <text evidence="6">The sequence shown here is derived from an EMBL/GenBank/DDBJ whole genome shotgun (WGS) entry which is preliminary data.</text>
</comment>
<dbReference type="InterPro" id="IPR000602">
    <property type="entry name" value="Glyco_hydro_38_N"/>
</dbReference>
<gene>
    <name evidence="6" type="ORF">MCC10096_1512</name>
</gene>
<dbReference type="Gene3D" id="2.70.98.30">
    <property type="entry name" value="Golgi alpha-mannosidase II, domain 4"/>
    <property type="match status" value="1"/>
</dbReference>
<dbReference type="SUPFAM" id="SSF88688">
    <property type="entry name" value="Families 57/38 glycoside transferase middle domain"/>
    <property type="match status" value="1"/>
</dbReference>
<sequence>MFLKIDQQLERCTRVIRQRVRPRIHPSIGTLTVEAFDIPGEPMPVPEFFARLGRGEIAFEPFELGSKWGTTWGTTWFRLTGRVPAGYPKGRALELFLDLGWYDHSVGGHIEGMVYRPDGTVIKAVHPRNHWVPFLDADGTPHADIAADGTFTVYLEAACNPLLLGVIPFIETELGECATGKPEEQYVFRRADLTEYDERFEDYWLDLDTVQGLMNDMPDKQSARYFQLAKALQRSLNAFDEQHPDTVEQARAELAGVLARPANASAMRISAIGHAHIDSAWLWPVRETRRKVARTVSNALALMDENPEFKYAMSSAQQYAWLEQDRPELFARMKERIAEGRFIPVGGMWVESDGNLPDGESLIRQISYGRRYFKEKLGVEPRGIWLPDSFGYTGAWPQIARRAGYDWFLTQKISWNDTTKFPHHSFLWEGLDGTRILTHFPPSDTYAAWVTTKEMTYTEHNFQDKDLSDRALMLFGYGDGGGGPTREMLGSLRRFRDVEGLPKVEIESPDVFFDAARRQIVDEAGEEAPVWHGELYLELHRGTLTAQQEMKRGCREEESLLRAVEYLCAAATIAAPGAYAYPAQELDRIWTTLLLNQFHDILPGSAIAWVHRETSADYARDLKRLKEIAQEACAALRAADPTADLLPEAAIAQYRADDAAWRPAPARAAASDAAAAPATATRQDDGRVTLSNGLMTAVVEPDGTVSSLTDDVRGRELVAAGMRLNAYELLKDEPSVWDAWDIERDALLCHETIGGGQVTGVTADGTGAHVTVRTAFGSSVIDTTITLAPGARSLDFAARVDWREKERFLKVAFPIAVAAAQAQYDCQYGLVERPVAKNTRSDEAKYESCTRRFVRINEPGYSVAVANGSIYGSDVSPIAADAAAGRTPGTLFRLSLLSAPVFPDPRTDIGTHEFRWSVVADATIERTIAAATVLNAPTLHDVPAIAPLASLDVAEGMPVIDWIKLADDGSGDLIVRVYEAAGGRAEATLKVCDAFAGGTVRETGVTESDDLAADLPVSLETRGALPAQGARLRLAPFQLATLRITR</sequence>
<dbReference type="GO" id="GO:0009313">
    <property type="term" value="P:oligosaccharide catabolic process"/>
    <property type="evidence" value="ECO:0007669"/>
    <property type="project" value="TreeGrafter"/>
</dbReference>
<dbReference type="PANTHER" id="PTHR46017">
    <property type="entry name" value="ALPHA-MANNOSIDASE 2C1"/>
    <property type="match status" value="1"/>
</dbReference>
<dbReference type="InterPro" id="IPR054723">
    <property type="entry name" value="Ams1-like_N"/>
</dbReference>
<dbReference type="PANTHER" id="PTHR46017:SF1">
    <property type="entry name" value="ALPHA-MANNOSIDASE 2C1"/>
    <property type="match status" value="1"/>
</dbReference>
<evidence type="ECO:0000256" key="2">
    <source>
        <dbReference type="ARBA" id="ARBA00022723"/>
    </source>
</evidence>
<comment type="similarity">
    <text evidence="1">Belongs to the glycosyl hydrolase 38 family.</text>
</comment>